<feature type="non-terminal residue" evidence="4">
    <location>
        <position position="309"/>
    </location>
</feature>
<evidence type="ECO:0000259" key="3">
    <source>
        <dbReference type="Pfam" id="PF00150"/>
    </source>
</evidence>
<dbReference type="GO" id="GO:0000272">
    <property type="term" value="P:polysaccharide catabolic process"/>
    <property type="evidence" value="ECO:0007669"/>
    <property type="project" value="InterPro"/>
</dbReference>
<sequence>MKWSVTKAARWYARRPWPVGCNFLPSTAVNDVEMWQAATFDPKTIDRELGWAAGLGFNTVRVFLNYVVWAAQPAGFLRRLERFLAIATRHGISVMPILLDDCNFGHRDAAVGKQPNPIPGVHNSRWASSPPPAMVLDRAAWPELEKYVKAVVGAFADDERILIWDLYNEPMIGVKPNGRTSLVVEVFRWARRMKPSQPLTICLWSKGAERRSILERSDVISFHNYGPLDGMEKEVKSLRRRGRPLICTEWMARVIDSRFKTHLPFFKAAKVGCYCWGLVAGRTQTYFVWGSKKGSRRPKLWLHDILHKN</sequence>
<dbReference type="SUPFAM" id="SSF51445">
    <property type="entry name" value="(Trans)glycosidases"/>
    <property type="match status" value="1"/>
</dbReference>
<dbReference type="InterPro" id="IPR001547">
    <property type="entry name" value="Glyco_hydro_5"/>
</dbReference>
<evidence type="ECO:0000256" key="2">
    <source>
        <dbReference type="ARBA" id="ARBA00023295"/>
    </source>
</evidence>
<comment type="caution">
    <text evidence="4">The sequence shown here is derived from an EMBL/GenBank/DDBJ whole genome shotgun (WGS) entry which is preliminary data.</text>
</comment>
<organism evidence="4">
    <name type="scientific">marine sediment metagenome</name>
    <dbReference type="NCBI Taxonomy" id="412755"/>
    <lineage>
        <taxon>unclassified sequences</taxon>
        <taxon>metagenomes</taxon>
        <taxon>ecological metagenomes</taxon>
    </lineage>
</organism>
<dbReference type="EMBL" id="BARS01007066">
    <property type="protein sequence ID" value="GAF77817.1"/>
    <property type="molecule type" value="Genomic_DNA"/>
</dbReference>
<proteinExistence type="predicted"/>
<reference evidence="4" key="1">
    <citation type="journal article" date="2014" name="Front. Microbiol.">
        <title>High frequency of phylogenetically diverse reductive dehalogenase-homologous genes in deep subseafloor sedimentary metagenomes.</title>
        <authorList>
            <person name="Kawai M."/>
            <person name="Futagami T."/>
            <person name="Toyoda A."/>
            <person name="Takaki Y."/>
            <person name="Nishi S."/>
            <person name="Hori S."/>
            <person name="Arai W."/>
            <person name="Tsubouchi T."/>
            <person name="Morono Y."/>
            <person name="Uchiyama I."/>
            <person name="Ito T."/>
            <person name="Fujiyama A."/>
            <person name="Inagaki F."/>
            <person name="Takami H."/>
        </authorList>
    </citation>
    <scope>NUCLEOTIDE SEQUENCE</scope>
    <source>
        <strain evidence="4">Expedition CK06-06</strain>
    </source>
</reference>
<feature type="domain" description="Glycoside hydrolase family 5" evidence="3">
    <location>
        <begin position="54"/>
        <end position="276"/>
    </location>
</feature>
<dbReference type="InterPro" id="IPR017853">
    <property type="entry name" value="GH"/>
</dbReference>
<keyword evidence="2" id="KW-0326">Glycosidase</keyword>
<dbReference type="Pfam" id="PF00150">
    <property type="entry name" value="Cellulase"/>
    <property type="match status" value="1"/>
</dbReference>
<evidence type="ECO:0000313" key="4">
    <source>
        <dbReference type="EMBL" id="GAF77817.1"/>
    </source>
</evidence>
<dbReference type="AlphaFoldDB" id="X0SPK3"/>
<accession>X0SPK3</accession>
<dbReference type="GO" id="GO:0004553">
    <property type="term" value="F:hydrolase activity, hydrolyzing O-glycosyl compounds"/>
    <property type="evidence" value="ECO:0007669"/>
    <property type="project" value="InterPro"/>
</dbReference>
<protein>
    <recommendedName>
        <fullName evidence="3">Glycoside hydrolase family 5 domain-containing protein</fullName>
    </recommendedName>
</protein>
<dbReference type="Gene3D" id="3.20.20.80">
    <property type="entry name" value="Glycosidases"/>
    <property type="match status" value="1"/>
</dbReference>
<name>X0SPK3_9ZZZZ</name>
<gene>
    <name evidence="4" type="ORF">S01H1_13684</name>
</gene>
<evidence type="ECO:0000256" key="1">
    <source>
        <dbReference type="ARBA" id="ARBA00022801"/>
    </source>
</evidence>
<keyword evidence="1" id="KW-0378">Hydrolase</keyword>